<dbReference type="PANTHER" id="PTHR34220">
    <property type="entry name" value="SENSOR HISTIDINE KINASE YPDA"/>
    <property type="match status" value="1"/>
</dbReference>
<dbReference type="KEGG" id="srd:SD10_26455"/>
<dbReference type="OrthoDB" id="927174at2"/>
<dbReference type="Pfam" id="PF06580">
    <property type="entry name" value="His_kinase"/>
    <property type="match status" value="1"/>
</dbReference>
<dbReference type="GO" id="GO:0016020">
    <property type="term" value="C:membrane"/>
    <property type="evidence" value="ECO:0007669"/>
    <property type="project" value="InterPro"/>
</dbReference>
<feature type="transmembrane region" description="Helical" evidence="1">
    <location>
        <begin position="32"/>
        <end position="50"/>
    </location>
</feature>
<dbReference type="PANTHER" id="PTHR34220:SF7">
    <property type="entry name" value="SENSOR HISTIDINE KINASE YPDA"/>
    <property type="match status" value="1"/>
</dbReference>
<evidence type="ECO:0000256" key="1">
    <source>
        <dbReference type="SAM" id="Phobius"/>
    </source>
</evidence>
<name>A0A0E4A2C9_9BACT</name>
<dbReference type="EMBL" id="CP010429">
    <property type="protein sequence ID" value="AKD58808.1"/>
    <property type="molecule type" value="Genomic_DNA"/>
</dbReference>
<dbReference type="InterPro" id="IPR050640">
    <property type="entry name" value="Bact_2-comp_sensor_kinase"/>
</dbReference>
<sequence>MVLDFPAGIYLFMGDRYYHDLQTFAVGTPTGIFIYWVGVFGFNLAGRWVIRQFPEQRQAGQRLAVMVLILEVVMLIMAVFDLWVFSIIPGSGVVFSVERLKLIVLFGCAFVFFLCLAIGLVHIYSQWQERQTEIEQLKHHALQQQYDALKWQVNPHFLFNSLNAISALIGEDRALAERFVDNLAKVYRYLLKTGNQPLVPLADELNFIQTYAELLQTRYGESIQITLPPLTCSIQGCLPPISLQTLIDNAMKHNLMTTNRPLFIQLSLIGETSIRVTNTLQPKKKTLNIYPHNLANLRAKYRQWPVQPVEVEMDDKWFTVTLPLLSVTTEDKSH</sequence>
<feature type="transmembrane region" description="Helical" evidence="1">
    <location>
        <begin position="62"/>
        <end position="88"/>
    </location>
</feature>
<dbReference type="HOGENOM" id="CLU_020473_0_2_10"/>
<dbReference type="GO" id="GO:0000155">
    <property type="term" value="F:phosphorelay sensor kinase activity"/>
    <property type="evidence" value="ECO:0007669"/>
    <property type="project" value="InterPro"/>
</dbReference>
<keyword evidence="1" id="KW-1133">Transmembrane helix</keyword>
<gene>
    <name evidence="3" type="ORF">SD10_26455</name>
</gene>
<dbReference type="InterPro" id="IPR010559">
    <property type="entry name" value="Sig_transdc_His_kin_internal"/>
</dbReference>
<keyword evidence="1" id="KW-0812">Transmembrane</keyword>
<dbReference type="AlphaFoldDB" id="A0A0E4A2C9"/>
<evidence type="ECO:0000313" key="3">
    <source>
        <dbReference type="EMBL" id="AKD58808.1"/>
    </source>
</evidence>
<organism evidence="3 4">
    <name type="scientific">Spirosoma radiotolerans</name>
    <dbReference type="NCBI Taxonomy" id="1379870"/>
    <lineage>
        <taxon>Bacteria</taxon>
        <taxon>Pseudomonadati</taxon>
        <taxon>Bacteroidota</taxon>
        <taxon>Cytophagia</taxon>
        <taxon>Cytophagales</taxon>
        <taxon>Cytophagaceae</taxon>
        <taxon>Spirosoma</taxon>
    </lineage>
</organism>
<evidence type="ECO:0000259" key="2">
    <source>
        <dbReference type="Pfam" id="PF06580"/>
    </source>
</evidence>
<evidence type="ECO:0000313" key="4">
    <source>
        <dbReference type="Proteomes" id="UP000033054"/>
    </source>
</evidence>
<proteinExistence type="predicted"/>
<feature type="domain" description="Signal transduction histidine kinase internal region" evidence="2">
    <location>
        <begin position="145"/>
        <end position="222"/>
    </location>
</feature>
<dbReference type="PATRIC" id="fig|1379870.5.peg.5719"/>
<dbReference type="RefSeq" id="WP_046580195.1">
    <property type="nucleotide sequence ID" value="NZ_CP010429.1"/>
</dbReference>
<dbReference type="Proteomes" id="UP000033054">
    <property type="component" value="Chromosome"/>
</dbReference>
<keyword evidence="4" id="KW-1185">Reference proteome</keyword>
<dbReference type="STRING" id="1379870.SD10_26455"/>
<accession>A0A0E4A2C9</accession>
<reference evidence="3 4" key="1">
    <citation type="journal article" date="2014" name="Curr. Microbiol.">
        <title>Spirosoma radiotolerans sp. nov., a gamma-radiation-resistant bacterium isolated from gamma ray-irradiated soil.</title>
        <authorList>
            <person name="Lee J.J."/>
            <person name="Srinivasan S."/>
            <person name="Lim S."/>
            <person name="Joe M."/>
            <person name="Im S."/>
            <person name="Bae S.I."/>
            <person name="Park K.R."/>
            <person name="Han J.H."/>
            <person name="Park S.H."/>
            <person name="Joo B.M."/>
            <person name="Park S.J."/>
            <person name="Kim M.K."/>
        </authorList>
    </citation>
    <scope>NUCLEOTIDE SEQUENCE [LARGE SCALE GENOMIC DNA]</scope>
    <source>
        <strain evidence="3 4">DG5A</strain>
    </source>
</reference>
<protein>
    <recommendedName>
        <fullName evidence="2">Signal transduction histidine kinase internal region domain-containing protein</fullName>
    </recommendedName>
</protein>
<keyword evidence="1" id="KW-0472">Membrane</keyword>
<feature type="transmembrane region" description="Helical" evidence="1">
    <location>
        <begin position="100"/>
        <end position="124"/>
    </location>
</feature>